<feature type="compositionally biased region" description="Polar residues" evidence="1">
    <location>
        <begin position="182"/>
        <end position="200"/>
    </location>
</feature>
<gene>
    <name evidence="3" type="ORF">BCR43DRAFT_507512</name>
</gene>
<comment type="caution">
    <text evidence="3">The sequence shown here is derived from an EMBL/GenBank/DDBJ whole genome shotgun (WGS) entry which is preliminary data.</text>
</comment>
<sequence>MEEELPVALHLIGDAIMQIGIGMNNIANAMTRSKPARRRIGKAKDLKAKKKTHRLTPYNLYVKDMMLKLRDKHPAESPTDAFKRIANSWRATTEDVKANYKVICELQQPKVEPKQEEHPRGSKEANKQHAPEKDPAESSSSLTSTKGGGAFSSRDTHAGLEQRRAGTEQSHDSHPLPWLQEGNPNVNHTIQKLPRSGSQKTTKRRKQHNTKKSKYKGRWNTNASQ</sequence>
<dbReference type="SUPFAM" id="SSF47095">
    <property type="entry name" value="HMG-box"/>
    <property type="match status" value="1"/>
</dbReference>
<reference evidence="3 4" key="1">
    <citation type="submission" date="2016-07" db="EMBL/GenBank/DDBJ databases">
        <title>Pervasive Adenine N6-methylation of Active Genes in Fungi.</title>
        <authorList>
            <consortium name="DOE Joint Genome Institute"/>
            <person name="Mondo S.J."/>
            <person name="Dannebaum R.O."/>
            <person name="Kuo R.C."/>
            <person name="Labutti K."/>
            <person name="Haridas S."/>
            <person name="Kuo A."/>
            <person name="Salamov A."/>
            <person name="Ahrendt S.R."/>
            <person name="Lipzen A."/>
            <person name="Sullivan W."/>
            <person name="Andreopoulos W.B."/>
            <person name="Clum A."/>
            <person name="Lindquist E."/>
            <person name="Daum C."/>
            <person name="Ramamoorthy G.K."/>
            <person name="Gryganskyi A."/>
            <person name="Culley D."/>
            <person name="Magnuson J.K."/>
            <person name="James T.Y."/>
            <person name="O'Malley M.A."/>
            <person name="Stajich J.E."/>
            <person name="Spatafora J.W."/>
            <person name="Visel A."/>
            <person name="Grigoriev I.V."/>
        </authorList>
    </citation>
    <scope>NUCLEOTIDE SEQUENCE [LARGE SCALE GENOMIC DNA]</scope>
    <source>
        <strain evidence="3 4">NRRL 2496</strain>
    </source>
</reference>
<dbReference type="EMBL" id="MCGN01000009">
    <property type="protein sequence ID" value="ORY93063.1"/>
    <property type="molecule type" value="Genomic_DNA"/>
</dbReference>
<dbReference type="InterPro" id="IPR036910">
    <property type="entry name" value="HMG_box_dom_sf"/>
</dbReference>
<dbReference type="Pfam" id="PF00505">
    <property type="entry name" value="HMG_box"/>
    <property type="match status" value="1"/>
</dbReference>
<dbReference type="InterPro" id="IPR009071">
    <property type="entry name" value="HMG_box_dom"/>
</dbReference>
<feature type="compositionally biased region" description="Basic and acidic residues" evidence="1">
    <location>
        <begin position="111"/>
        <end position="136"/>
    </location>
</feature>
<dbReference type="Proteomes" id="UP000242180">
    <property type="component" value="Unassembled WGS sequence"/>
</dbReference>
<protein>
    <recommendedName>
        <fullName evidence="2">HMG box domain-containing protein</fullName>
    </recommendedName>
</protein>
<dbReference type="OrthoDB" id="667577at2759"/>
<evidence type="ECO:0000259" key="2">
    <source>
        <dbReference type="Pfam" id="PF00505"/>
    </source>
</evidence>
<dbReference type="CDD" id="cd00084">
    <property type="entry name" value="HMG-box_SF"/>
    <property type="match status" value="1"/>
</dbReference>
<dbReference type="InParanoid" id="A0A1X2H3U6"/>
<dbReference type="AlphaFoldDB" id="A0A1X2H3U6"/>
<feature type="compositionally biased region" description="Basic residues" evidence="1">
    <location>
        <begin position="201"/>
        <end position="217"/>
    </location>
</feature>
<feature type="compositionally biased region" description="Basic and acidic residues" evidence="1">
    <location>
        <begin position="154"/>
        <end position="174"/>
    </location>
</feature>
<accession>A0A1X2H3U6</accession>
<name>A0A1X2H3U6_SYNRA</name>
<proteinExistence type="predicted"/>
<feature type="region of interest" description="Disordered" evidence="1">
    <location>
        <begin position="109"/>
        <end position="225"/>
    </location>
</feature>
<organism evidence="3 4">
    <name type="scientific">Syncephalastrum racemosum</name>
    <name type="common">Filamentous fungus</name>
    <dbReference type="NCBI Taxonomy" id="13706"/>
    <lineage>
        <taxon>Eukaryota</taxon>
        <taxon>Fungi</taxon>
        <taxon>Fungi incertae sedis</taxon>
        <taxon>Mucoromycota</taxon>
        <taxon>Mucoromycotina</taxon>
        <taxon>Mucoromycetes</taxon>
        <taxon>Mucorales</taxon>
        <taxon>Syncephalastraceae</taxon>
        <taxon>Syncephalastrum</taxon>
    </lineage>
</organism>
<evidence type="ECO:0000313" key="3">
    <source>
        <dbReference type="EMBL" id="ORY93063.1"/>
    </source>
</evidence>
<feature type="domain" description="HMG box" evidence="2">
    <location>
        <begin position="55"/>
        <end position="101"/>
    </location>
</feature>
<evidence type="ECO:0000256" key="1">
    <source>
        <dbReference type="SAM" id="MobiDB-lite"/>
    </source>
</evidence>
<keyword evidence="4" id="KW-1185">Reference proteome</keyword>
<evidence type="ECO:0000313" key="4">
    <source>
        <dbReference type="Proteomes" id="UP000242180"/>
    </source>
</evidence>
<dbReference type="Gene3D" id="1.10.30.10">
    <property type="entry name" value="High mobility group box domain"/>
    <property type="match status" value="1"/>
</dbReference>